<organism evidence="2 3">
    <name type="scientific">Trichogramma brassicae</name>
    <dbReference type="NCBI Taxonomy" id="86971"/>
    <lineage>
        <taxon>Eukaryota</taxon>
        <taxon>Metazoa</taxon>
        <taxon>Ecdysozoa</taxon>
        <taxon>Arthropoda</taxon>
        <taxon>Hexapoda</taxon>
        <taxon>Insecta</taxon>
        <taxon>Pterygota</taxon>
        <taxon>Neoptera</taxon>
        <taxon>Endopterygota</taxon>
        <taxon>Hymenoptera</taxon>
        <taxon>Apocrita</taxon>
        <taxon>Proctotrupomorpha</taxon>
        <taxon>Chalcidoidea</taxon>
        <taxon>Trichogrammatidae</taxon>
        <taxon>Trichogramma</taxon>
    </lineage>
</organism>
<reference evidence="2 3" key="1">
    <citation type="submission" date="2020-02" db="EMBL/GenBank/DDBJ databases">
        <authorList>
            <person name="Ferguson B K."/>
        </authorList>
    </citation>
    <scope>NUCLEOTIDE SEQUENCE [LARGE SCALE GENOMIC DNA]</scope>
</reference>
<dbReference type="EMBL" id="CADCXV010000446">
    <property type="protein sequence ID" value="CAB0030241.1"/>
    <property type="molecule type" value="Genomic_DNA"/>
</dbReference>
<sequence length="270" mass="30010">MYTRASVPTATSGAATHVVSTTQFAEPCTSTSTSRCICAYNAYSALRSPSWILGGKKLLSEIYAYDRASVLRPAGARLYLTHGATSRKNASSCCCCCSAFRDHTQFSKVNTVVTRRASNTALSARVIENELFEVIIKMKKLFQRKGKEAGDKKGKNKKYTSPSTSSKSAIYKEDQIFTRVHGHRNLPPTTLFVQHVAAPFRKNARSMVPLPLLCSVYLTLIVAHRKRKTHSVMKFHLPSLLHVLYISPRLCAHLLLYYPMYIIAACAHSS</sequence>
<dbReference type="Proteomes" id="UP000479190">
    <property type="component" value="Unassembled WGS sequence"/>
</dbReference>
<feature type="region of interest" description="Disordered" evidence="1">
    <location>
        <begin position="146"/>
        <end position="167"/>
    </location>
</feature>
<keyword evidence="3" id="KW-1185">Reference proteome</keyword>
<protein>
    <submittedName>
        <fullName evidence="2">Uncharacterized protein</fullName>
    </submittedName>
</protein>
<evidence type="ECO:0000256" key="1">
    <source>
        <dbReference type="SAM" id="MobiDB-lite"/>
    </source>
</evidence>
<evidence type="ECO:0000313" key="3">
    <source>
        <dbReference type="Proteomes" id="UP000479190"/>
    </source>
</evidence>
<gene>
    <name evidence="2" type="ORF">TBRA_LOCUS2248</name>
</gene>
<evidence type="ECO:0000313" key="2">
    <source>
        <dbReference type="EMBL" id="CAB0030241.1"/>
    </source>
</evidence>
<dbReference type="AlphaFoldDB" id="A0A6H5I5S8"/>
<name>A0A6H5I5S8_9HYME</name>
<proteinExistence type="predicted"/>
<accession>A0A6H5I5S8</accession>